<feature type="transmembrane region" description="Helical" evidence="6">
    <location>
        <begin position="76"/>
        <end position="94"/>
    </location>
</feature>
<feature type="transmembrane region" description="Helical" evidence="6">
    <location>
        <begin position="45"/>
        <end position="64"/>
    </location>
</feature>
<reference evidence="8" key="1">
    <citation type="submission" date="2017-09" db="EMBL/GenBank/DDBJ databases">
        <title>Depth-based differentiation of microbial function through sediment-hosted aquifers and enrichment of novel symbionts in the deep terrestrial subsurface.</title>
        <authorList>
            <person name="Probst A.J."/>
            <person name="Ladd B."/>
            <person name="Jarett J.K."/>
            <person name="Geller-Mcgrath D.E."/>
            <person name="Sieber C.M.K."/>
            <person name="Emerson J.B."/>
            <person name="Anantharaman K."/>
            <person name="Thomas B.C."/>
            <person name="Malmstrom R."/>
            <person name="Stieglmeier M."/>
            <person name="Klingl A."/>
            <person name="Woyke T."/>
            <person name="Ryan C.M."/>
            <person name="Banfield J.F."/>
        </authorList>
    </citation>
    <scope>NUCLEOTIDE SEQUENCE [LARGE SCALE GENOMIC DNA]</scope>
</reference>
<proteinExistence type="predicted"/>
<dbReference type="PANTHER" id="PTHR30474">
    <property type="entry name" value="CELL CYCLE PROTEIN"/>
    <property type="match status" value="1"/>
</dbReference>
<evidence type="ECO:0000256" key="2">
    <source>
        <dbReference type="ARBA" id="ARBA00022692"/>
    </source>
</evidence>
<keyword evidence="5 6" id="KW-0472">Membrane</keyword>
<feature type="transmembrane region" description="Helical" evidence="6">
    <location>
        <begin position="271"/>
        <end position="291"/>
    </location>
</feature>
<feature type="transmembrane region" description="Helical" evidence="6">
    <location>
        <begin position="12"/>
        <end position="33"/>
    </location>
</feature>
<protein>
    <recommendedName>
        <fullName evidence="9">Rod shape-determining protein RodA</fullName>
    </recommendedName>
</protein>
<evidence type="ECO:0000256" key="6">
    <source>
        <dbReference type="SAM" id="Phobius"/>
    </source>
</evidence>
<dbReference type="Pfam" id="PF01098">
    <property type="entry name" value="FTSW_RODA_SPOVE"/>
    <property type="match status" value="1"/>
</dbReference>
<dbReference type="Proteomes" id="UP000230405">
    <property type="component" value="Unassembled WGS sequence"/>
</dbReference>
<dbReference type="GO" id="GO:0032153">
    <property type="term" value="C:cell division site"/>
    <property type="evidence" value="ECO:0007669"/>
    <property type="project" value="TreeGrafter"/>
</dbReference>
<evidence type="ECO:0000256" key="4">
    <source>
        <dbReference type="ARBA" id="ARBA00022989"/>
    </source>
</evidence>
<evidence type="ECO:0008006" key="9">
    <source>
        <dbReference type="Google" id="ProtNLM"/>
    </source>
</evidence>
<comment type="subcellular location">
    <subcellularLocation>
        <location evidence="1">Membrane</location>
        <topology evidence="1">Multi-pass membrane protein</topology>
    </subcellularLocation>
</comment>
<dbReference type="GO" id="GO:0015648">
    <property type="term" value="F:lipid-linked peptidoglycan transporter activity"/>
    <property type="evidence" value="ECO:0007669"/>
    <property type="project" value="TreeGrafter"/>
</dbReference>
<evidence type="ECO:0000256" key="1">
    <source>
        <dbReference type="ARBA" id="ARBA00004141"/>
    </source>
</evidence>
<feature type="transmembrane region" description="Helical" evidence="6">
    <location>
        <begin position="303"/>
        <end position="327"/>
    </location>
</feature>
<feature type="transmembrane region" description="Helical" evidence="6">
    <location>
        <begin position="134"/>
        <end position="153"/>
    </location>
</feature>
<keyword evidence="3" id="KW-0133">Cell shape</keyword>
<dbReference type="GO" id="GO:0051301">
    <property type="term" value="P:cell division"/>
    <property type="evidence" value="ECO:0007669"/>
    <property type="project" value="InterPro"/>
</dbReference>
<dbReference type="GO" id="GO:0005886">
    <property type="term" value="C:plasma membrane"/>
    <property type="evidence" value="ECO:0007669"/>
    <property type="project" value="TreeGrafter"/>
</dbReference>
<dbReference type="GO" id="GO:0008360">
    <property type="term" value="P:regulation of cell shape"/>
    <property type="evidence" value="ECO:0007669"/>
    <property type="project" value="UniProtKB-KW"/>
</dbReference>
<dbReference type="PROSITE" id="PS00428">
    <property type="entry name" value="FTSW_RODA_SPOVE"/>
    <property type="match status" value="1"/>
</dbReference>
<evidence type="ECO:0000256" key="3">
    <source>
        <dbReference type="ARBA" id="ARBA00022960"/>
    </source>
</evidence>
<evidence type="ECO:0000256" key="5">
    <source>
        <dbReference type="ARBA" id="ARBA00023136"/>
    </source>
</evidence>
<comment type="caution">
    <text evidence="7">The sequence shown here is derived from an EMBL/GenBank/DDBJ whole genome shotgun (WGS) entry which is preliminary data.</text>
</comment>
<dbReference type="InterPro" id="IPR001182">
    <property type="entry name" value="FtsW/RodA"/>
</dbReference>
<evidence type="ECO:0000313" key="8">
    <source>
        <dbReference type="Proteomes" id="UP000230405"/>
    </source>
</evidence>
<name>A0A2M7VGR6_9BACT</name>
<sequence length="375" mass="42880">MFSWLIWWKKLDWFLIINILFLNLFSLAALYSLTSQENMNWSNLFIRQAFFILLGFALHLLISRIDYRISKNYNKIFFLFVFILLALVLIAEPIRGVSSWFAVFGQTFQPAEFAKLAIVFFLAKYLSEKSKVFYLWRHVLWTGLVVAVIAAMVAQQPDFGSAFIIFCLWLVAILMTKINWRQVLTIFGVIIVGGFIIWNSFLQPYQQARIMSFINPEQDAQSHGYNVQQAIIAVGSGQVLGKGLGLGTQSQLNFLPEQYSDFIFAVIAESFGWWGVLLLLSLYLVFFWRLLNAVREGGDPYGTWMLLCFFIYLSVQTIINIGMNIGILPVTGITLPFVSYGGSSLVTSYIALGLIQSYLISKKEKLFVYGQSKEF</sequence>
<keyword evidence="4 6" id="KW-1133">Transmembrane helix</keyword>
<feature type="transmembrane region" description="Helical" evidence="6">
    <location>
        <begin position="100"/>
        <end position="122"/>
    </location>
</feature>
<dbReference type="InterPro" id="IPR018365">
    <property type="entry name" value="Cell_cycle_FtsW-rel_CS"/>
</dbReference>
<feature type="transmembrane region" description="Helical" evidence="6">
    <location>
        <begin position="159"/>
        <end position="176"/>
    </location>
</feature>
<evidence type="ECO:0000313" key="7">
    <source>
        <dbReference type="EMBL" id="PIZ99910.1"/>
    </source>
</evidence>
<keyword evidence="2 6" id="KW-0812">Transmembrane</keyword>
<feature type="transmembrane region" description="Helical" evidence="6">
    <location>
        <begin position="333"/>
        <end position="355"/>
    </location>
</feature>
<gene>
    <name evidence="7" type="ORF">COX77_00170</name>
</gene>
<dbReference type="PANTHER" id="PTHR30474:SF1">
    <property type="entry name" value="PEPTIDOGLYCAN GLYCOSYLTRANSFERASE MRDB"/>
    <property type="match status" value="1"/>
</dbReference>
<feature type="transmembrane region" description="Helical" evidence="6">
    <location>
        <begin position="183"/>
        <end position="201"/>
    </location>
</feature>
<accession>A0A2M7VGR6</accession>
<dbReference type="EMBL" id="PFPO01000004">
    <property type="protein sequence ID" value="PIZ99910.1"/>
    <property type="molecule type" value="Genomic_DNA"/>
</dbReference>
<dbReference type="AlphaFoldDB" id="A0A2M7VGR6"/>
<organism evidence="7 8">
    <name type="scientific">Candidatus Komeilibacteria bacterium CG_4_10_14_0_2_um_filter_37_10</name>
    <dbReference type="NCBI Taxonomy" id="1974470"/>
    <lineage>
        <taxon>Bacteria</taxon>
        <taxon>Candidatus Komeiliibacteriota</taxon>
    </lineage>
</organism>